<name>A0A844FKD9_9FIRM</name>
<comment type="caution">
    <text evidence="3">The sequence shown here is derived from an EMBL/GenBank/DDBJ whole genome shotgun (WGS) entry which is preliminary data.</text>
</comment>
<evidence type="ECO:0000313" key="2">
    <source>
        <dbReference type="EMBL" id="MCG4565735.1"/>
    </source>
</evidence>
<protein>
    <submittedName>
        <fullName evidence="2">Acyl-CoA dehydratase activase-related protein</fullName>
    </submittedName>
</protein>
<accession>A0A844FKD9</accession>
<dbReference type="InterPro" id="IPR018709">
    <property type="entry name" value="CoA_activase_DUF2229"/>
</dbReference>
<dbReference type="EMBL" id="JAKNID010000048">
    <property type="protein sequence ID" value="MCG4565735.1"/>
    <property type="molecule type" value="Genomic_DNA"/>
</dbReference>
<evidence type="ECO:0000313" key="4">
    <source>
        <dbReference type="Proteomes" id="UP000462760"/>
    </source>
</evidence>
<reference evidence="3 4" key="1">
    <citation type="submission" date="2019-08" db="EMBL/GenBank/DDBJ databases">
        <title>In-depth cultivation of the pig gut microbiome towards novel bacterial diversity and tailored functional studies.</title>
        <authorList>
            <person name="Wylensek D."/>
            <person name="Hitch T.C.A."/>
            <person name="Clavel T."/>
        </authorList>
    </citation>
    <scope>NUCLEOTIDE SEQUENCE [LARGE SCALE GENOMIC DNA]</scope>
    <source>
        <strain evidence="3 4">Med78-601-WT-4W-RMD-3</strain>
    </source>
</reference>
<dbReference type="Pfam" id="PF06050">
    <property type="entry name" value="HGD-D"/>
    <property type="match status" value="1"/>
</dbReference>
<proteinExistence type="predicted"/>
<dbReference type="AlphaFoldDB" id="A0A844FKD9"/>
<organism evidence="3 4">
    <name type="scientific">Anaerosalibacter bizertensis</name>
    <dbReference type="NCBI Taxonomy" id="932217"/>
    <lineage>
        <taxon>Bacteria</taxon>
        <taxon>Bacillati</taxon>
        <taxon>Bacillota</taxon>
        <taxon>Tissierellia</taxon>
        <taxon>Tissierellales</taxon>
        <taxon>Sporanaerobacteraceae</taxon>
        <taxon>Anaerosalibacter</taxon>
    </lineage>
</organism>
<dbReference type="RefSeq" id="WP_154485078.1">
    <property type="nucleotide sequence ID" value="NZ_JAJBNW010000005.1"/>
</dbReference>
<dbReference type="Proteomes" id="UP000462760">
    <property type="component" value="Unassembled WGS sequence"/>
</dbReference>
<dbReference type="Pfam" id="PF09989">
    <property type="entry name" value="DUF2229"/>
    <property type="match status" value="1"/>
</dbReference>
<dbReference type="EMBL" id="VULR01000026">
    <property type="protein sequence ID" value="MSS44410.1"/>
    <property type="molecule type" value="Genomic_DNA"/>
</dbReference>
<feature type="domain" description="DUF2229" evidence="1">
    <location>
        <begin position="3"/>
        <end position="224"/>
    </location>
</feature>
<dbReference type="PANTHER" id="PTHR32329">
    <property type="entry name" value="BIFUNCTIONAL PROTEIN [INCLUDES 2-HYDROXYACYL-COA DEHYDRATASE (N-TER) AND ITS ACTIVATOR DOMAIN (C_TERM)-RELATED"/>
    <property type="match status" value="1"/>
</dbReference>
<sequence>MCKIGIPRGMFFYDYFPMWKEFFQELGIEIIVSSKTNKEILNSGISSCVDEACLPVKIFHGHVQYLKDKVDYIFIPRIMSIDKMEYCCPKVLGLPDMVRCSIEKLPPIIDTQINLRKSNTKYKKAIYDTGKLLGKDFWEVKKAYKKAEKSYERYTYLLNKGVVPIEAIKIYDKVFKDINYSSRHNELTIMVVGHSYAIYDEYLNMNLVSKLMSNNIKVITPEMINKDKINRYSNKLPKRMFWTHGKKIVGSAFSLIKEQKIDGIIYLSSFGCGMDSVLVDLVERKAIKEEIPFTLLTLDEQTGEAGINTRIEAFIDMMKWRNRDENNISAFR</sequence>
<dbReference type="OrthoDB" id="9780120at2"/>
<dbReference type="Proteomes" id="UP001108123">
    <property type="component" value="Unassembled WGS sequence"/>
</dbReference>
<keyword evidence="5" id="KW-1185">Reference proteome</keyword>
<gene>
    <name evidence="3" type="ORF">FYJ27_12070</name>
    <name evidence="2" type="ORF">L0P62_09770</name>
</gene>
<dbReference type="InterPro" id="IPR051805">
    <property type="entry name" value="Dehydratase_Activator_Redct"/>
</dbReference>
<dbReference type="PANTHER" id="PTHR32329:SF2">
    <property type="entry name" value="BIFUNCTIONAL PROTEIN [INCLUDES 2-HYDROXYACYL-COA DEHYDRATASE (N-TER) AND ITS ACTIVATOR DOMAIN (C_TERM)"/>
    <property type="match status" value="1"/>
</dbReference>
<evidence type="ECO:0000313" key="3">
    <source>
        <dbReference type="EMBL" id="MSS44410.1"/>
    </source>
</evidence>
<dbReference type="Gene3D" id="3.40.50.11900">
    <property type="match status" value="1"/>
</dbReference>
<evidence type="ECO:0000259" key="1">
    <source>
        <dbReference type="Pfam" id="PF09989"/>
    </source>
</evidence>
<reference evidence="2" key="2">
    <citation type="submission" date="2022-01" db="EMBL/GenBank/DDBJ databases">
        <title>Collection of gut derived symbiotic bacterial strains cultured from healthy donors.</title>
        <authorList>
            <person name="Lin H."/>
            <person name="Kohout C."/>
            <person name="Waligurski E."/>
            <person name="Pamer E.G."/>
        </authorList>
    </citation>
    <scope>NUCLEOTIDE SEQUENCE</scope>
    <source>
        <strain evidence="2">MSK.14.39</strain>
    </source>
</reference>
<dbReference type="InterPro" id="IPR010327">
    <property type="entry name" value="FldB/FldC_alpha/beta"/>
</dbReference>
<evidence type="ECO:0000313" key="5">
    <source>
        <dbReference type="Proteomes" id="UP001108123"/>
    </source>
</evidence>